<evidence type="ECO:0008006" key="4">
    <source>
        <dbReference type="Google" id="ProtNLM"/>
    </source>
</evidence>
<dbReference type="Proteomes" id="UP000664904">
    <property type="component" value="Chromosome"/>
</dbReference>
<dbReference type="SUPFAM" id="SSF47384">
    <property type="entry name" value="Homodimeric domain of signal transducing histidine kinase"/>
    <property type="match status" value="1"/>
</dbReference>
<dbReference type="Gene3D" id="1.10.287.130">
    <property type="match status" value="1"/>
</dbReference>
<feature type="transmembrane region" description="Helical" evidence="1">
    <location>
        <begin position="12"/>
        <end position="35"/>
    </location>
</feature>
<dbReference type="InterPro" id="IPR036890">
    <property type="entry name" value="HATPase_C_sf"/>
</dbReference>
<feature type="transmembrane region" description="Helical" evidence="1">
    <location>
        <begin position="133"/>
        <end position="153"/>
    </location>
</feature>
<proteinExistence type="predicted"/>
<keyword evidence="1" id="KW-0812">Transmembrane</keyword>
<keyword evidence="3" id="KW-1185">Reference proteome</keyword>
<dbReference type="KEGG" id="pxi:J5O05_04835"/>
<dbReference type="RefSeq" id="WP_208843834.1">
    <property type="nucleotide sequence ID" value="NZ_CP072133.1"/>
</dbReference>
<name>A0A975DI99_9GAMM</name>
<dbReference type="GO" id="GO:0000155">
    <property type="term" value="F:phosphorelay sensor kinase activity"/>
    <property type="evidence" value="ECO:0007669"/>
    <property type="project" value="InterPro"/>
</dbReference>
<dbReference type="EMBL" id="CP072133">
    <property type="protein sequence ID" value="QTH72212.1"/>
    <property type="molecule type" value="Genomic_DNA"/>
</dbReference>
<evidence type="ECO:0000313" key="2">
    <source>
        <dbReference type="EMBL" id="QTH72212.1"/>
    </source>
</evidence>
<reference evidence="2" key="1">
    <citation type="submission" date="2021-03" db="EMBL/GenBank/DDBJ databases">
        <title>Complete Genome of Pseudoalteromonas xiamenensis STKMTI.2, a new potential marine bacterium producing anti-Vibrio compounds.</title>
        <authorList>
            <person name="Handayani D.P."/>
            <person name="Isnansetyo A."/>
            <person name="Istiqomah I."/>
            <person name="Jumina J."/>
        </authorList>
    </citation>
    <scope>NUCLEOTIDE SEQUENCE</scope>
    <source>
        <strain evidence="2">STKMTI.2</strain>
    </source>
</reference>
<dbReference type="SUPFAM" id="SSF55874">
    <property type="entry name" value="ATPase domain of HSP90 chaperone/DNA topoisomerase II/histidine kinase"/>
    <property type="match status" value="1"/>
</dbReference>
<evidence type="ECO:0000313" key="3">
    <source>
        <dbReference type="Proteomes" id="UP000664904"/>
    </source>
</evidence>
<protein>
    <recommendedName>
        <fullName evidence="4">Signal transduction histidine kinase dimerisation/phosphoacceptor domain-containing protein</fullName>
    </recommendedName>
</protein>
<organism evidence="2 3">
    <name type="scientific">Pseudoalteromonas xiamenensis</name>
    <dbReference type="NCBI Taxonomy" id="882626"/>
    <lineage>
        <taxon>Bacteria</taxon>
        <taxon>Pseudomonadati</taxon>
        <taxon>Pseudomonadota</taxon>
        <taxon>Gammaproteobacteria</taxon>
        <taxon>Alteromonadales</taxon>
        <taxon>Pseudoalteromonadaceae</taxon>
        <taxon>Pseudoalteromonas</taxon>
    </lineage>
</organism>
<gene>
    <name evidence="2" type="ORF">J5O05_04835</name>
</gene>
<dbReference type="InterPro" id="IPR036097">
    <property type="entry name" value="HisK_dim/P_sf"/>
</dbReference>
<dbReference type="AlphaFoldDB" id="A0A975DI99"/>
<sequence>MTKQQTLHRFLQVNLLVPFALFGLLWLYIATQFYWSALDETAEYYVFEDAYQFAEIPTRIKTSFRIVSDDLKDFPLEFQKRFKNQALPTDEVQYLSTQGHDFYYLKHHPSKELEAVYVLHQFAKSDSQDIRPLLLVIMLLSLLCFALWLLGVIQRVRAPLAQFTQNIQQGQENALVKFEEFQSAQNITLAALAIQKQQIEQQKAFASFLSHEVRHPITKLGHQLAQFDHMDELSLETLKQIDALKTTQKETVQLSNTILNLLDVHAPTEDQGSSDLVIELFNWGNSTPFPCEIDTQLEQFFVSLNTEYLALLLNQVNTNMLRYGSGCLRVRLKTHELVFENDIAAGRVSNQGFGVGLFIVHAVARKVGWRVESTRVGECFHLALNFK</sequence>
<evidence type="ECO:0000256" key="1">
    <source>
        <dbReference type="SAM" id="Phobius"/>
    </source>
</evidence>
<keyword evidence="1" id="KW-0472">Membrane</keyword>
<keyword evidence="1" id="KW-1133">Transmembrane helix</keyword>
<accession>A0A975DI99</accession>